<evidence type="ECO:0000256" key="1">
    <source>
        <dbReference type="SAM" id="SignalP"/>
    </source>
</evidence>
<proteinExistence type="predicted"/>
<accession>H8GKL5</accession>
<feature type="signal peptide" evidence="1">
    <location>
        <begin position="1"/>
        <end position="21"/>
    </location>
</feature>
<dbReference type="RefSeq" id="WP_005368652.1">
    <property type="nucleotide sequence ID" value="NZ_CM001475.1"/>
</dbReference>
<keyword evidence="3" id="KW-1185">Reference proteome</keyword>
<organism evidence="2 3">
    <name type="scientific">Methylomicrobium album BG8</name>
    <dbReference type="NCBI Taxonomy" id="686340"/>
    <lineage>
        <taxon>Bacteria</taxon>
        <taxon>Pseudomonadati</taxon>
        <taxon>Pseudomonadota</taxon>
        <taxon>Gammaproteobacteria</taxon>
        <taxon>Methylococcales</taxon>
        <taxon>Methylococcaceae</taxon>
        <taxon>Methylomicrobium</taxon>
    </lineage>
</organism>
<feature type="chain" id="PRO_5003612277" evidence="1">
    <location>
        <begin position="22"/>
        <end position="222"/>
    </location>
</feature>
<dbReference type="AlphaFoldDB" id="H8GKL5"/>
<protein>
    <submittedName>
        <fullName evidence="2">Uncharacterized protein</fullName>
    </submittedName>
</protein>
<gene>
    <name evidence="2" type="ORF">Metal_0156</name>
</gene>
<evidence type="ECO:0000313" key="3">
    <source>
        <dbReference type="Proteomes" id="UP000005090"/>
    </source>
</evidence>
<dbReference type="EMBL" id="CM001475">
    <property type="protein sequence ID" value="EIC28023.1"/>
    <property type="molecule type" value="Genomic_DNA"/>
</dbReference>
<keyword evidence="1" id="KW-0732">Signal</keyword>
<dbReference type="HOGENOM" id="CLU_1244111_0_0_6"/>
<name>H8GKL5_METAL</name>
<reference evidence="2 3" key="1">
    <citation type="journal article" date="2013" name="Genome Announc.">
        <title>Genome Sequence of the Obligate Gammaproteobacterial Methanotroph Methylomicrobium album Strain BG8.</title>
        <authorList>
            <person name="Kits K.D."/>
            <person name="Kalyuzhnaya M.G."/>
            <person name="Klotz M.G."/>
            <person name="Jetten M.S."/>
            <person name="Op den Camp H.J."/>
            <person name="Vuilleumier S."/>
            <person name="Bringel F."/>
            <person name="Dispirito A.A."/>
            <person name="Murrell J.C."/>
            <person name="Bruce D."/>
            <person name="Cheng J.F."/>
            <person name="Copeland A."/>
            <person name="Goodwin L."/>
            <person name="Hauser L."/>
            <person name="Lajus A."/>
            <person name="Land M.L."/>
            <person name="Lapidus A."/>
            <person name="Lucas S."/>
            <person name="Medigue C."/>
            <person name="Pitluck S."/>
            <person name="Woyke T."/>
            <person name="Zeytun A."/>
            <person name="Stein L.Y."/>
        </authorList>
    </citation>
    <scope>NUCLEOTIDE SEQUENCE [LARGE SCALE GENOMIC DNA]</scope>
    <source>
        <strain evidence="2 3">BG8</strain>
    </source>
</reference>
<dbReference type="Proteomes" id="UP000005090">
    <property type="component" value="Chromosome"/>
</dbReference>
<evidence type="ECO:0000313" key="2">
    <source>
        <dbReference type="EMBL" id="EIC28023.1"/>
    </source>
</evidence>
<dbReference type="STRING" id="686340.Metal_0156"/>
<sequence length="222" mass="24394">MLFPIRCLLIFVLLTAVPGHAVRAQEVAFDLNPLPREGRTLDDFTPRGWTVADKTDGDLNADGIADIAAILVPSSTDSTAEEGPRVLLALLGGAGGKFRPAGHNGGFLVCMHCGGVKESSGVEIKRGVLIVHQLTGSREFTDQTWRFRYDPKLSRFVLIGKDRTDGDGLLGTGDKVSFNYLTGFRISERYRYDPKRNREITLASKKEKIPKTTPFLEDVGME</sequence>